<keyword evidence="1" id="KW-0472">Membrane</keyword>
<feature type="transmembrane region" description="Helical" evidence="1">
    <location>
        <begin position="101"/>
        <end position="120"/>
    </location>
</feature>
<organism evidence="2 3">
    <name type="scientific">Mucilaginibacter terrenus</name>
    <dbReference type="NCBI Taxonomy" id="2482727"/>
    <lineage>
        <taxon>Bacteria</taxon>
        <taxon>Pseudomonadati</taxon>
        <taxon>Bacteroidota</taxon>
        <taxon>Sphingobacteriia</taxon>
        <taxon>Sphingobacteriales</taxon>
        <taxon>Sphingobacteriaceae</taxon>
        <taxon>Mucilaginibacter</taxon>
    </lineage>
</organism>
<proteinExistence type="predicted"/>
<name>A0A3E2NTD6_9SPHI</name>
<feature type="transmembrane region" description="Helical" evidence="1">
    <location>
        <begin position="132"/>
        <end position="154"/>
    </location>
</feature>
<protein>
    <submittedName>
        <fullName evidence="2">Uncharacterized protein</fullName>
    </submittedName>
</protein>
<dbReference type="AlphaFoldDB" id="A0A3E2NTD6"/>
<dbReference type="Proteomes" id="UP000260823">
    <property type="component" value="Unassembled WGS sequence"/>
</dbReference>
<dbReference type="RefSeq" id="WP_117381010.1">
    <property type="nucleotide sequence ID" value="NZ_QWDE01000001.1"/>
</dbReference>
<dbReference type="EMBL" id="QWDE01000001">
    <property type="protein sequence ID" value="RFZ84120.1"/>
    <property type="molecule type" value="Genomic_DNA"/>
</dbReference>
<sequence length="164" mass="18510">MIDNYFKRPLLYDYLLGCSVCAIFFWLNHKGHFNLPEPGASLSTTTDLSTISLTLAGFVLTLLTVLITFKTGAKIPNGTQNDDVPLFDLFFSTRLYFQTTTLLKGCINSLVFISVLGFTLKLLLSEAYEKFLFYSNVLGLVIIAATLYRSLMILTRIIRLQRES</sequence>
<evidence type="ECO:0000256" key="1">
    <source>
        <dbReference type="SAM" id="Phobius"/>
    </source>
</evidence>
<reference evidence="2 3" key="1">
    <citation type="submission" date="2018-08" db="EMBL/GenBank/DDBJ databases">
        <title>Mucilaginibacter terrae sp. nov., isolated from manganese diggings.</title>
        <authorList>
            <person name="Huang Y."/>
            <person name="Zhou Z."/>
        </authorList>
    </citation>
    <scope>NUCLEOTIDE SEQUENCE [LARGE SCALE GENOMIC DNA]</scope>
    <source>
        <strain evidence="2 3">ZH6</strain>
    </source>
</reference>
<evidence type="ECO:0000313" key="3">
    <source>
        <dbReference type="Proteomes" id="UP000260823"/>
    </source>
</evidence>
<feature type="transmembrane region" description="Helical" evidence="1">
    <location>
        <begin position="12"/>
        <end position="28"/>
    </location>
</feature>
<gene>
    <name evidence="2" type="ORF">DYU05_00330</name>
</gene>
<comment type="caution">
    <text evidence="2">The sequence shown here is derived from an EMBL/GenBank/DDBJ whole genome shotgun (WGS) entry which is preliminary data.</text>
</comment>
<evidence type="ECO:0000313" key="2">
    <source>
        <dbReference type="EMBL" id="RFZ84120.1"/>
    </source>
</evidence>
<accession>A0A3E2NTD6</accession>
<dbReference type="OrthoDB" id="1367203at2"/>
<keyword evidence="1" id="KW-0812">Transmembrane</keyword>
<keyword evidence="1" id="KW-1133">Transmembrane helix</keyword>
<feature type="transmembrane region" description="Helical" evidence="1">
    <location>
        <begin position="48"/>
        <end position="69"/>
    </location>
</feature>
<keyword evidence="3" id="KW-1185">Reference proteome</keyword>